<evidence type="ECO:0000313" key="2">
    <source>
        <dbReference type="Proteomes" id="UP000030661"/>
    </source>
</evidence>
<protein>
    <submittedName>
        <fullName evidence="1">Uncharacterized protein</fullName>
    </submittedName>
</protein>
<dbReference type="STRING" id="1499967.U27_01223"/>
<sequence length="147" mass="16910">MRIKFTFFVPEGRLSFAVSRPYGTHQCPVMFLPPLKRWAILNRPSKTKTVSLMRMHPSSHQRKRRRGWSKFQGSGYMISDACSLSEVETSRSLFPSTSLRERITYHVTTTNFSLKDFDRCFGPFLFGGYVRAVNGGDRISRQGCIAF</sequence>
<keyword evidence="2" id="KW-1185">Reference proteome</keyword>
<gene>
    <name evidence="1" type="ORF">U27_01223</name>
</gene>
<name>A0A081C9R8_VECG1</name>
<proteinExistence type="predicted"/>
<accession>A0A081C9R8</accession>
<dbReference type="AlphaFoldDB" id="A0A081C9R8"/>
<dbReference type="EMBL" id="DF820478">
    <property type="protein sequence ID" value="GAK61323.1"/>
    <property type="molecule type" value="Genomic_DNA"/>
</dbReference>
<dbReference type="Proteomes" id="UP000030661">
    <property type="component" value="Unassembled WGS sequence"/>
</dbReference>
<evidence type="ECO:0000313" key="1">
    <source>
        <dbReference type="EMBL" id="GAK61323.1"/>
    </source>
</evidence>
<reference evidence="1" key="1">
    <citation type="journal article" date="2015" name="PeerJ">
        <title>First genomic representation of candidate bacterial phylum KSB3 points to enhanced environmental sensing as a trigger of wastewater bulking.</title>
        <authorList>
            <person name="Sekiguchi Y."/>
            <person name="Ohashi A."/>
            <person name="Parks D.H."/>
            <person name="Yamauchi T."/>
            <person name="Tyson G.W."/>
            <person name="Hugenholtz P."/>
        </authorList>
    </citation>
    <scope>NUCLEOTIDE SEQUENCE [LARGE SCALE GENOMIC DNA]</scope>
</reference>
<organism evidence="1">
    <name type="scientific">Vecturithrix granuli</name>
    <dbReference type="NCBI Taxonomy" id="1499967"/>
    <lineage>
        <taxon>Bacteria</taxon>
        <taxon>Candidatus Moduliflexota</taxon>
        <taxon>Candidatus Vecturitrichia</taxon>
        <taxon>Candidatus Vecturitrichales</taxon>
        <taxon>Candidatus Vecturitrichaceae</taxon>
        <taxon>Candidatus Vecturithrix</taxon>
    </lineage>
</organism>
<dbReference type="HOGENOM" id="CLU_1764415_0_0_0"/>